<gene>
    <name evidence="2" type="ORF">ZHAS_00020313</name>
</gene>
<evidence type="ECO:0000313" key="2">
    <source>
        <dbReference type="EMBL" id="KFB52205.1"/>
    </source>
</evidence>
<dbReference type="EMBL" id="KE525369">
    <property type="protein sequence ID" value="KFB52205.1"/>
    <property type="molecule type" value="Genomic_DNA"/>
</dbReference>
<sequence length="126" mass="13867">MARRNRRQSDGDRWAIDTRDATKASTMLEAKYRCSDALRSPKGFAFAAVFGLSPSSSVPAPSSPDAELFLGTSESESESETLDDRIITLNRKKATPFALVFPPFSRIRYLKSICLTVGDHAVIIPN</sequence>
<evidence type="ECO:0000313" key="4">
    <source>
        <dbReference type="Proteomes" id="UP000030765"/>
    </source>
</evidence>
<protein>
    <submittedName>
        <fullName evidence="2 3">Uncharacterized protein</fullName>
    </submittedName>
</protein>
<organism evidence="2">
    <name type="scientific">Anopheles sinensis</name>
    <name type="common">Mosquito</name>
    <dbReference type="NCBI Taxonomy" id="74873"/>
    <lineage>
        <taxon>Eukaryota</taxon>
        <taxon>Metazoa</taxon>
        <taxon>Ecdysozoa</taxon>
        <taxon>Arthropoda</taxon>
        <taxon>Hexapoda</taxon>
        <taxon>Insecta</taxon>
        <taxon>Pterygota</taxon>
        <taxon>Neoptera</taxon>
        <taxon>Endopterygota</taxon>
        <taxon>Diptera</taxon>
        <taxon>Nematocera</taxon>
        <taxon>Culicoidea</taxon>
        <taxon>Culicidae</taxon>
        <taxon>Anophelinae</taxon>
        <taxon>Anopheles</taxon>
    </lineage>
</organism>
<accession>A0A084WPR1</accession>
<proteinExistence type="predicted"/>
<dbReference type="Proteomes" id="UP000030765">
    <property type="component" value="Unassembled WGS sequence"/>
</dbReference>
<name>A0A084WPR1_ANOSI</name>
<feature type="region of interest" description="Disordered" evidence="1">
    <location>
        <begin position="55"/>
        <end position="77"/>
    </location>
</feature>
<dbReference type="EMBL" id="ATLV01025120">
    <property type="status" value="NOT_ANNOTATED_CDS"/>
    <property type="molecule type" value="Genomic_DNA"/>
</dbReference>
<reference evidence="2 4" key="1">
    <citation type="journal article" date="2014" name="BMC Genomics">
        <title>Genome sequence of Anopheles sinensis provides insight into genetics basis of mosquito competence for malaria parasites.</title>
        <authorList>
            <person name="Zhou D."/>
            <person name="Zhang D."/>
            <person name="Ding G."/>
            <person name="Shi L."/>
            <person name="Hou Q."/>
            <person name="Ye Y."/>
            <person name="Xu Y."/>
            <person name="Zhou H."/>
            <person name="Xiong C."/>
            <person name="Li S."/>
            <person name="Yu J."/>
            <person name="Hong S."/>
            <person name="Yu X."/>
            <person name="Zou P."/>
            <person name="Chen C."/>
            <person name="Chang X."/>
            <person name="Wang W."/>
            <person name="Lv Y."/>
            <person name="Sun Y."/>
            <person name="Ma L."/>
            <person name="Shen B."/>
            <person name="Zhu C."/>
        </authorList>
    </citation>
    <scope>NUCLEOTIDE SEQUENCE [LARGE SCALE GENOMIC DNA]</scope>
</reference>
<dbReference type="VEuPathDB" id="VectorBase:ASIC020313"/>
<dbReference type="EnsemblMetazoa" id="ASIC020313-RA">
    <property type="protein sequence ID" value="ASIC020313-PA"/>
    <property type="gene ID" value="ASIC020313"/>
</dbReference>
<reference evidence="3" key="2">
    <citation type="submission" date="2020-05" db="UniProtKB">
        <authorList>
            <consortium name="EnsemblMetazoa"/>
        </authorList>
    </citation>
    <scope>IDENTIFICATION</scope>
</reference>
<feature type="compositionally biased region" description="Low complexity" evidence="1">
    <location>
        <begin position="55"/>
        <end position="64"/>
    </location>
</feature>
<evidence type="ECO:0000256" key="1">
    <source>
        <dbReference type="SAM" id="MobiDB-lite"/>
    </source>
</evidence>
<evidence type="ECO:0000313" key="3">
    <source>
        <dbReference type="EnsemblMetazoa" id="ASIC020313-PA"/>
    </source>
</evidence>
<keyword evidence="4" id="KW-1185">Reference proteome</keyword>
<dbReference type="AlphaFoldDB" id="A0A084WPR1"/>